<name>A0A3N4JBT7_9PEZI</name>
<dbReference type="Proteomes" id="UP000276215">
    <property type="component" value="Unassembled WGS sequence"/>
</dbReference>
<accession>A0A3N4JBT7</accession>
<evidence type="ECO:0008006" key="3">
    <source>
        <dbReference type="Google" id="ProtNLM"/>
    </source>
</evidence>
<sequence length="120" mass="13500">MMPSPYMGAAGFRRKGNWGMYIDSGLERYLRRINNGIKPVEQCYLYGDPAYALSYGIISGYKATVGSPLDPILKAINRHMSSMHLSSFNGFKGNLKNGLSPINRYFLVACFLFNIHSCLY</sequence>
<organism evidence="1 2">
    <name type="scientific">Choiromyces venosus 120613-1</name>
    <dbReference type="NCBI Taxonomy" id="1336337"/>
    <lineage>
        <taxon>Eukaryota</taxon>
        <taxon>Fungi</taxon>
        <taxon>Dikarya</taxon>
        <taxon>Ascomycota</taxon>
        <taxon>Pezizomycotina</taxon>
        <taxon>Pezizomycetes</taxon>
        <taxon>Pezizales</taxon>
        <taxon>Tuberaceae</taxon>
        <taxon>Choiromyces</taxon>
    </lineage>
</organism>
<protein>
    <recommendedName>
        <fullName evidence="3">DDE Tnp4 domain-containing protein</fullName>
    </recommendedName>
</protein>
<dbReference type="OrthoDB" id="5289248at2759"/>
<dbReference type="STRING" id="1336337.A0A3N4JBT7"/>
<evidence type="ECO:0000313" key="1">
    <source>
        <dbReference type="EMBL" id="RPA95705.1"/>
    </source>
</evidence>
<gene>
    <name evidence="1" type="ORF">L873DRAFT_1812479</name>
</gene>
<reference evidence="1 2" key="1">
    <citation type="journal article" date="2018" name="Nat. Ecol. Evol.">
        <title>Pezizomycetes genomes reveal the molecular basis of ectomycorrhizal truffle lifestyle.</title>
        <authorList>
            <person name="Murat C."/>
            <person name="Payen T."/>
            <person name="Noel B."/>
            <person name="Kuo A."/>
            <person name="Morin E."/>
            <person name="Chen J."/>
            <person name="Kohler A."/>
            <person name="Krizsan K."/>
            <person name="Balestrini R."/>
            <person name="Da Silva C."/>
            <person name="Montanini B."/>
            <person name="Hainaut M."/>
            <person name="Levati E."/>
            <person name="Barry K.W."/>
            <person name="Belfiori B."/>
            <person name="Cichocki N."/>
            <person name="Clum A."/>
            <person name="Dockter R.B."/>
            <person name="Fauchery L."/>
            <person name="Guy J."/>
            <person name="Iotti M."/>
            <person name="Le Tacon F."/>
            <person name="Lindquist E.A."/>
            <person name="Lipzen A."/>
            <person name="Malagnac F."/>
            <person name="Mello A."/>
            <person name="Molinier V."/>
            <person name="Miyauchi S."/>
            <person name="Poulain J."/>
            <person name="Riccioni C."/>
            <person name="Rubini A."/>
            <person name="Sitrit Y."/>
            <person name="Splivallo R."/>
            <person name="Traeger S."/>
            <person name="Wang M."/>
            <person name="Zifcakova L."/>
            <person name="Wipf D."/>
            <person name="Zambonelli A."/>
            <person name="Paolocci F."/>
            <person name="Nowrousian M."/>
            <person name="Ottonello S."/>
            <person name="Baldrian P."/>
            <person name="Spatafora J.W."/>
            <person name="Henrissat B."/>
            <person name="Nagy L.G."/>
            <person name="Aury J.M."/>
            <person name="Wincker P."/>
            <person name="Grigoriev I.V."/>
            <person name="Bonfante P."/>
            <person name="Martin F.M."/>
        </authorList>
    </citation>
    <scope>NUCLEOTIDE SEQUENCE [LARGE SCALE GENOMIC DNA]</scope>
    <source>
        <strain evidence="1 2">120613-1</strain>
    </source>
</reference>
<evidence type="ECO:0000313" key="2">
    <source>
        <dbReference type="Proteomes" id="UP000276215"/>
    </source>
</evidence>
<dbReference type="AlphaFoldDB" id="A0A3N4JBT7"/>
<dbReference type="EMBL" id="ML120422">
    <property type="protein sequence ID" value="RPA95705.1"/>
    <property type="molecule type" value="Genomic_DNA"/>
</dbReference>
<keyword evidence="2" id="KW-1185">Reference proteome</keyword>
<proteinExistence type="predicted"/>